<keyword evidence="10" id="KW-0460">Magnesium</keyword>
<dbReference type="InterPro" id="IPR034907">
    <property type="entry name" value="NDK-like_dom"/>
</dbReference>
<keyword evidence="8" id="KW-0418">Kinase</keyword>
<keyword evidence="7" id="KW-0547">Nucleotide-binding</keyword>
<reference evidence="16" key="1">
    <citation type="submission" date="2017-04" db="EMBL/GenBank/DDBJ databases">
        <title>Function of individual gut microbiota members based on whole genome sequencing of pure cultures obtained from chicken caecum.</title>
        <authorList>
            <person name="Medvecky M."/>
            <person name="Cejkova D."/>
            <person name="Polansky O."/>
            <person name="Karasova D."/>
            <person name="Kubasova T."/>
            <person name="Cizek A."/>
            <person name="Rychlik I."/>
        </authorList>
    </citation>
    <scope>NUCLEOTIDE SEQUENCE [LARGE SCALE GENOMIC DNA]</scope>
    <source>
        <strain evidence="16">An273</strain>
    </source>
</reference>
<feature type="domain" description="Nucleoside diphosphate kinase-like" evidence="14">
    <location>
        <begin position="4"/>
        <end position="151"/>
    </location>
</feature>
<evidence type="ECO:0000256" key="2">
    <source>
        <dbReference type="ARBA" id="ARBA00008142"/>
    </source>
</evidence>
<evidence type="ECO:0000313" key="16">
    <source>
        <dbReference type="Proteomes" id="UP000196368"/>
    </source>
</evidence>
<proteinExistence type="inferred from homology"/>
<evidence type="ECO:0000256" key="7">
    <source>
        <dbReference type="ARBA" id="ARBA00022741"/>
    </source>
</evidence>
<dbReference type="CDD" id="cd04413">
    <property type="entry name" value="NDPk_I"/>
    <property type="match status" value="1"/>
</dbReference>
<feature type="active site" description="Pros-phosphohistidine intermediate" evidence="12">
    <location>
        <position position="128"/>
    </location>
</feature>
<dbReference type="GO" id="GO:0006228">
    <property type="term" value="P:UTP biosynthetic process"/>
    <property type="evidence" value="ECO:0007669"/>
    <property type="project" value="InterPro"/>
</dbReference>
<protein>
    <recommendedName>
        <fullName evidence="3">nucleoside-diphosphate kinase</fullName>
        <ecNumber evidence="3">2.7.4.6</ecNumber>
    </recommendedName>
</protein>
<accession>A0A1Y4DH74</accession>
<organism evidence="15 16">
    <name type="scientific">Candidatus Avelusimicrobium gallicola</name>
    <dbReference type="NCBI Taxonomy" id="2562704"/>
    <lineage>
        <taxon>Bacteria</taxon>
        <taxon>Pseudomonadati</taxon>
        <taxon>Elusimicrobiota</taxon>
        <taxon>Elusimicrobia</taxon>
        <taxon>Elusimicrobiales</taxon>
        <taxon>Elusimicrobiaceae</taxon>
        <taxon>Candidatus Avelusimicrobium</taxon>
    </lineage>
</organism>
<comment type="caution">
    <text evidence="15">The sequence shown here is derived from an EMBL/GenBank/DDBJ whole genome shotgun (WGS) entry which is preliminary data.</text>
</comment>
<dbReference type="AlphaFoldDB" id="A0A1Y4DH74"/>
<dbReference type="GO" id="GO:0004550">
    <property type="term" value="F:nucleoside diphosphate kinase activity"/>
    <property type="evidence" value="ECO:0007669"/>
    <property type="project" value="UniProtKB-EC"/>
</dbReference>
<feature type="binding site" evidence="12">
    <location>
        <position position="95"/>
    </location>
    <ligand>
        <name>ATP</name>
        <dbReference type="ChEBI" id="CHEBI:30616"/>
    </ligand>
</feature>
<evidence type="ECO:0000259" key="14">
    <source>
        <dbReference type="SMART" id="SM00562"/>
    </source>
</evidence>
<dbReference type="Pfam" id="PF00334">
    <property type="entry name" value="NDK"/>
    <property type="match status" value="1"/>
</dbReference>
<keyword evidence="6" id="KW-0479">Metal-binding</keyword>
<gene>
    <name evidence="15" type="ORF">B5F75_06585</name>
</gene>
<sequence>MRYMERTLVLIKPDAIEKRISGLILDRLDHLGLQMTGAKVVSLTEELARAHYKNLEGKPFLEEVIQYMMGEFNNVPNHKIYAFVFQGENAIAKVRQEIGSTNPEKAAPWTIRGSFGRFIGDVMQNCVHASGSPEDAEKEIALWFKPEEVLDR</sequence>
<feature type="binding site" evidence="12">
    <location>
        <position position="12"/>
    </location>
    <ligand>
        <name>ATP</name>
        <dbReference type="ChEBI" id="CHEBI:30616"/>
    </ligand>
</feature>
<evidence type="ECO:0000256" key="8">
    <source>
        <dbReference type="ARBA" id="ARBA00022777"/>
    </source>
</evidence>
<comment type="similarity">
    <text evidence="2 12 13">Belongs to the NDK family.</text>
</comment>
<evidence type="ECO:0000256" key="10">
    <source>
        <dbReference type="ARBA" id="ARBA00022842"/>
    </source>
</evidence>
<feature type="binding site" evidence="12">
    <location>
        <position position="125"/>
    </location>
    <ligand>
        <name>ATP</name>
        <dbReference type="ChEBI" id="CHEBI:30616"/>
    </ligand>
</feature>
<evidence type="ECO:0000256" key="6">
    <source>
        <dbReference type="ARBA" id="ARBA00022723"/>
    </source>
</evidence>
<dbReference type="EC" id="2.7.4.6" evidence="3"/>
<evidence type="ECO:0000313" key="15">
    <source>
        <dbReference type="EMBL" id="OUO56278.1"/>
    </source>
</evidence>
<evidence type="ECO:0000256" key="9">
    <source>
        <dbReference type="ARBA" id="ARBA00022840"/>
    </source>
</evidence>
<dbReference type="GO" id="GO:0006183">
    <property type="term" value="P:GTP biosynthetic process"/>
    <property type="evidence" value="ECO:0007669"/>
    <property type="project" value="InterPro"/>
</dbReference>
<dbReference type="Proteomes" id="UP000196368">
    <property type="component" value="Unassembled WGS sequence"/>
</dbReference>
<dbReference type="FunFam" id="3.30.70.141:FF:000017">
    <property type="entry name" value="Nucleoside diphosphate kinase"/>
    <property type="match status" value="1"/>
</dbReference>
<keyword evidence="5" id="KW-0808">Transferase</keyword>
<dbReference type="Gene3D" id="3.30.70.141">
    <property type="entry name" value="Nucleoside diphosphate kinase-like domain"/>
    <property type="match status" value="1"/>
</dbReference>
<dbReference type="InterPro" id="IPR036850">
    <property type="entry name" value="NDK-like_dom_sf"/>
</dbReference>
<dbReference type="SUPFAM" id="SSF54919">
    <property type="entry name" value="Nucleoside diphosphate kinase, NDK"/>
    <property type="match status" value="1"/>
</dbReference>
<dbReference type="EMBL" id="NFJD01000004">
    <property type="protein sequence ID" value="OUO56278.1"/>
    <property type="molecule type" value="Genomic_DNA"/>
</dbReference>
<dbReference type="InterPro" id="IPR001564">
    <property type="entry name" value="Nucleoside_diP_kinase"/>
</dbReference>
<dbReference type="GO" id="GO:0005524">
    <property type="term" value="F:ATP binding"/>
    <property type="evidence" value="ECO:0007669"/>
    <property type="project" value="UniProtKB-KW"/>
</dbReference>
<keyword evidence="4" id="KW-0597">Phosphoprotein</keyword>
<evidence type="ECO:0000256" key="4">
    <source>
        <dbReference type="ARBA" id="ARBA00022553"/>
    </source>
</evidence>
<evidence type="ECO:0000256" key="1">
    <source>
        <dbReference type="ARBA" id="ARBA00001946"/>
    </source>
</evidence>
<evidence type="ECO:0000256" key="11">
    <source>
        <dbReference type="ARBA" id="ARBA00023080"/>
    </source>
</evidence>
<dbReference type="GO" id="GO:0046872">
    <property type="term" value="F:metal ion binding"/>
    <property type="evidence" value="ECO:0007669"/>
    <property type="project" value="UniProtKB-KW"/>
</dbReference>
<evidence type="ECO:0000256" key="12">
    <source>
        <dbReference type="PROSITE-ProRule" id="PRU00706"/>
    </source>
</evidence>
<dbReference type="PRINTS" id="PR01243">
    <property type="entry name" value="NUCDPKINASE"/>
</dbReference>
<feature type="binding site" evidence="12">
    <location>
        <position position="101"/>
    </location>
    <ligand>
        <name>ATP</name>
        <dbReference type="ChEBI" id="CHEBI:30616"/>
    </ligand>
</feature>
<keyword evidence="11" id="KW-0546">Nucleotide metabolism</keyword>
<feature type="binding site" evidence="12">
    <location>
        <position position="112"/>
    </location>
    <ligand>
        <name>ATP</name>
        <dbReference type="ChEBI" id="CHEBI:30616"/>
    </ligand>
</feature>
<dbReference type="PROSITE" id="PS51374">
    <property type="entry name" value="NDPK_LIKE"/>
    <property type="match status" value="1"/>
</dbReference>
<keyword evidence="16" id="KW-1185">Reference proteome</keyword>
<dbReference type="GO" id="GO:0006241">
    <property type="term" value="P:CTP biosynthetic process"/>
    <property type="evidence" value="ECO:0007669"/>
    <property type="project" value="InterPro"/>
</dbReference>
<evidence type="ECO:0000256" key="5">
    <source>
        <dbReference type="ARBA" id="ARBA00022679"/>
    </source>
</evidence>
<evidence type="ECO:0000256" key="3">
    <source>
        <dbReference type="ARBA" id="ARBA00012966"/>
    </source>
</evidence>
<dbReference type="PANTHER" id="PTHR11349">
    <property type="entry name" value="NUCLEOSIDE DIPHOSPHATE KINASE"/>
    <property type="match status" value="1"/>
</dbReference>
<evidence type="ECO:0000256" key="13">
    <source>
        <dbReference type="RuleBase" id="RU004011"/>
    </source>
</evidence>
<name>A0A1Y4DH74_9BACT</name>
<comment type="cofactor">
    <cofactor evidence="1">
        <name>Mg(2+)</name>
        <dbReference type="ChEBI" id="CHEBI:18420"/>
    </cofactor>
</comment>
<keyword evidence="9" id="KW-0067">ATP-binding</keyword>
<feature type="binding site" evidence="12">
    <location>
        <position position="60"/>
    </location>
    <ligand>
        <name>ATP</name>
        <dbReference type="ChEBI" id="CHEBI:30616"/>
    </ligand>
</feature>
<dbReference type="SMART" id="SM00562">
    <property type="entry name" value="NDK"/>
    <property type="match status" value="1"/>
</dbReference>